<sequence>MPHDAFPPSPLARSALPPKNEHALPPLLLAFRYAFFLENELRSLASVDPSSAPPSSSSKRTLINNITASLATS</sequence>
<dbReference type="EMBL" id="OZ034813">
    <property type="protein sequence ID" value="CAL1356350.1"/>
    <property type="molecule type" value="Genomic_DNA"/>
</dbReference>
<gene>
    <name evidence="1" type="ORF">LTRI10_LOCUS4057</name>
</gene>
<dbReference type="AlphaFoldDB" id="A0AAV2CIF3"/>
<organism evidence="1 2">
    <name type="scientific">Linum trigynum</name>
    <dbReference type="NCBI Taxonomy" id="586398"/>
    <lineage>
        <taxon>Eukaryota</taxon>
        <taxon>Viridiplantae</taxon>
        <taxon>Streptophyta</taxon>
        <taxon>Embryophyta</taxon>
        <taxon>Tracheophyta</taxon>
        <taxon>Spermatophyta</taxon>
        <taxon>Magnoliopsida</taxon>
        <taxon>eudicotyledons</taxon>
        <taxon>Gunneridae</taxon>
        <taxon>Pentapetalae</taxon>
        <taxon>rosids</taxon>
        <taxon>fabids</taxon>
        <taxon>Malpighiales</taxon>
        <taxon>Linaceae</taxon>
        <taxon>Linum</taxon>
    </lineage>
</organism>
<evidence type="ECO:0000313" key="1">
    <source>
        <dbReference type="EMBL" id="CAL1356350.1"/>
    </source>
</evidence>
<proteinExistence type="predicted"/>
<evidence type="ECO:0000313" key="2">
    <source>
        <dbReference type="Proteomes" id="UP001497516"/>
    </source>
</evidence>
<protein>
    <submittedName>
        <fullName evidence="1">Uncharacterized protein</fullName>
    </submittedName>
</protein>
<reference evidence="1 2" key="1">
    <citation type="submission" date="2024-04" db="EMBL/GenBank/DDBJ databases">
        <authorList>
            <person name="Fracassetti M."/>
        </authorList>
    </citation>
    <scope>NUCLEOTIDE SEQUENCE [LARGE SCALE GENOMIC DNA]</scope>
</reference>
<keyword evidence="2" id="KW-1185">Reference proteome</keyword>
<accession>A0AAV2CIF3</accession>
<dbReference type="Proteomes" id="UP001497516">
    <property type="component" value="Chromosome 1"/>
</dbReference>
<name>A0AAV2CIF3_9ROSI</name>